<dbReference type="PANTHER" id="PTHR23308">
    <property type="entry name" value="NUCLEAR INHIBITOR OF PROTEIN PHOSPHATASE-1"/>
    <property type="match status" value="1"/>
</dbReference>
<feature type="compositionally biased region" description="Polar residues" evidence="2">
    <location>
        <begin position="44"/>
        <end position="55"/>
    </location>
</feature>
<dbReference type="InterPro" id="IPR050923">
    <property type="entry name" value="Cell_Proc_Reg/RNA_Proc"/>
</dbReference>
<keyword evidence="6" id="KW-1185">Reference proteome</keyword>
<dbReference type="AlphaFoldDB" id="A0A3G9IEE1"/>
<dbReference type="Gene3D" id="2.60.200.20">
    <property type="match status" value="1"/>
</dbReference>
<dbReference type="SUPFAM" id="SSF49879">
    <property type="entry name" value="SMAD/FHA domain"/>
    <property type="match status" value="1"/>
</dbReference>
<feature type="domain" description="FHA" evidence="4">
    <location>
        <begin position="93"/>
        <end position="142"/>
    </location>
</feature>
<dbReference type="InterPro" id="IPR008984">
    <property type="entry name" value="SMAD_FHA_dom_sf"/>
</dbReference>
<protein>
    <submittedName>
        <fullName evidence="5">Phosphopeptide-binding protein</fullName>
    </submittedName>
</protein>
<evidence type="ECO:0000256" key="3">
    <source>
        <dbReference type="SAM" id="Phobius"/>
    </source>
</evidence>
<keyword evidence="1" id="KW-0597">Phosphoprotein</keyword>
<feature type="compositionally biased region" description="Basic residues" evidence="2">
    <location>
        <begin position="59"/>
        <end position="69"/>
    </location>
</feature>
<dbReference type="PROSITE" id="PS50006">
    <property type="entry name" value="FHA_DOMAIN"/>
    <property type="match status" value="1"/>
</dbReference>
<dbReference type="Proteomes" id="UP000271573">
    <property type="component" value="Chromosome"/>
</dbReference>
<dbReference type="SMART" id="SM00240">
    <property type="entry name" value="FHA"/>
    <property type="match status" value="1"/>
</dbReference>
<feature type="region of interest" description="Disordered" evidence="2">
    <location>
        <begin position="44"/>
        <end position="71"/>
    </location>
</feature>
<dbReference type="RefSeq" id="WP_125568440.1">
    <property type="nucleotide sequence ID" value="NZ_AP019307.1"/>
</dbReference>
<keyword evidence="3" id="KW-1133">Transmembrane helix</keyword>
<accession>A0A3G9IEE1</accession>
<dbReference type="Pfam" id="PF00498">
    <property type="entry name" value="FHA"/>
    <property type="match status" value="1"/>
</dbReference>
<sequence>MSQLTLFLIRIGYLVALWIFVFAALSVVRTDLFGVRASKAQKASANVNTRSKTQGSSKRAAKPAKKSKRTPTQLVVTAGSSAGTSVPLTEVPIVIGRGADARIILDDDYVSTRHARVGYSGDQWFVEDLGSTNGTYLGSARIHQATALVMGAQIRIGKTILELRP</sequence>
<name>A0A3G9IEE1_9ACTN</name>
<keyword evidence="3" id="KW-0472">Membrane</keyword>
<keyword evidence="3" id="KW-0812">Transmembrane</keyword>
<dbReference type="EMBL" id="AP019307">
    <property type="protein sequence ID" value="BBH17350.1"/>
    <property type="molecule type" value="Genomic_DNA"/>
</dbReference>
<feature type="transmembrane region" description="Helical" evidence="3">
    <location>
        <begin position="6"/>
        <end position="28"/>
    </location>
</feature>
<evidence type="ECO:0000256" key="2">
    <source>
        <dbReference type="SAM" id="MobiDB-lite"/>
    </source>
</evidence>
<evidence type="ECO:0000313" key="5">
    <source>
        <dbReference type="EMBL" id="BBH17350.1"/>
    </source>
</evidence>
<dbReference type="KEGG" id="nbe:Back2_16370"/>
<dbReference type="InterPro" id="IPR000253">
    <property type="entry name" value="FHA_dom"/>
</dbReference>
<organism evidence="5 6">
    <name type="scientific">Nocardioides baekrokdamisoli</name>
    <dbReference type="NCBI Taxonomy" id="1804624"/>
    <lineage>
        <taxon>Bacteria</taxon>
        <taxon>Bacillati</taxon>
        <taxon>Actinomycetota</taxon>
        <taxon>Actinomycetes</taxon>
        <taxon>Propionibacteriales</taxon>
        <taxon>Nocardioidaceae</taxon>
        <taxon>Nocardioides</taxon>
    </lineage>
</organism>
<evidence type="ECO:0000259" key="4">
    <source>
        <dbReference type="PROSITE" id="PS50006"/>
    </source>
</evidence>
<evidence type="ECO:0000256" key="1">
    <source>
        <dbReference type="ARBA" id="ARBA00022553"/>
    </source>
</evidence>
<reference evidence="5 6" key="1">
    <citation type="submission" date="2018-11" db="EMBL/GenBank/DDBJ databases">
        <title>Complete genome sequence of Nocardioides baekrokdamisoli strain KCTC 39748.</title>
        <authorList>
            <person name="Kang S.W."/>
            <person name="Lee K.C."/>
            <person name="Kim K.K."/>
            <person name="Kim J.S."/>
            <person name="Kim D.S."/>
            <person name="Ko S.H."/>
            <person name="Yang S.H."/>
            <person name="Shin Y.K."/>
            <person name="Lee J.S."/>
        </authorList>
    </citation>
    <scope>NUCLEOTIDE SEQUENCE [LARGE SCALE GENOMIC DNA]</scope>
    <source>
        <strain evidence="5 6">KCTC 39748</strain>
    </source>
</reference>
<proteinExistence type="predicted"/>
<dbReference type="OrthoDB" id="277520at2"/>
<gene>
    <name evidence="5" type="ORF">Back2_16370</name>
</gene>
<evidence type="ECO:0000313" key="6">
    <source>
        <dbReference type="Proteomes" id="UP000271573"/>
    </source>
</evidence>